<organism evidence="3 4">
    <name type="scientific">Gymnopilus dilepis</name>
    <dbReference type="NCBI Taxonomy" id="231916"/>
    <lineage>
        <taxon>Eukaryota</taxon>
        <taxon>Fungi</taxon>
        <taxon>Dikarya</taxon>
        <taxon>Basidiomycota</taxon>
        <taxon>Agaricomycotina</taxon>
        <taxon>Agaricomycetes</taxon>
        <taxon>Agaricomycetidae</taxon>
        <taxon>Agaricales</taxon>
        <taxon>Agaricineae</taxon>
        <taxon>Hymenogastraceae</taxon>
        <taxon>Gymnopilus</taxon>
    </lineage>
</organism>
<dbReference type="EMBL" id="NHYE01000255">
    <property type="protein sequence ID" value="PPR06701.1"/>
    <property type="molecule type" value="Genomic_DNA"/>
</dbReference>
<dbReference type="OrthoDB" id="2020419at2759"/>
<protein>
    <recommendedName>
        <fullName evidence="5">Proteophosphoglycan 5</fullName>
    </recommendedName>
</protein>
<dbReference type="Gene3D" id="3.40.50.11350">
    <property type="match status" value="1"/>
</dbReference>
<evidence type="ECO:0000313" key="3">
    <source>
        <dbReference type="EMBL" id="PPR06701.1"/>
    </source>
</evidence>
<reference evidence="3 4" key="1">
    <citation type="journal article" date="2018" name="Evol. Lett.">
        <title>Horizontal gene cluster transfer increased hallucinogenic mushroom diversity.</title>
        <authorList>
            <person name="Reynolds H.T."/>
            <person name="Vijayakumar V."/>
            <person name="Gluck-Thaler E."/>
            <person name="Korotkin H.B."/>
            <person name="Matheny P.B."/>
            <person name="Slot J.C."/>
        </authorList>
    </citation>
    <scope>NUCLEOTIDE SEQUENCE [LARGE SCALE GENOMIC DNA]</scope>
    <source>
        <strain evidence="3 4">SRW20</strain>
    </source>
</reference>
<feature type="transmembrane region" description="Helical" evidence="2">
    <location>
        <begin position="65"/>
        <end position="85"/>
    </location>
</feature>
<dbReference type="InParanoid" id="A0A409YUK0"/>
<evidence type="ECO:0000313" key="4">
    <source>
        <dbReference type="Proteomes" id="UP000284706"/>
    </source>
</evidence>
<feature type="region of interest" description="Disordered" evidence="1">
    <location>
        <begin position="1"/>
        <end position="32"/>
    </location>
</feature>
<dbReference type="Proteomes" id="UP000284706">
    <property type="component" value="Unassembled WGS sequence"/>
</dbReference>
<keyword evidence="2" id="KW-0812">Transmembrane</keyword>
<evidence type="ECO:0000256" key="1">
    <source>
        <dbReference type="SAM" id="MobiDB-lite"/>
    </source>
</evidence>
<feature type="region of interest" description="Disordered" evidence="1">
    <location>
        <begin position="175"/>
        <end position="230"/>
    </location>
</feature>
<keyword evidence="4" id="KW-1185">Reference proteome</keyword>
<sequence length="690" mass="76780">MLRARSKTGEAIDWSSPKLSSQEQGRFSGGDMLDDPVLHSKVRKRGTASRTWISRTWSRAFGAKLCLGCFSLVLLATVFLTWKAYMRVDPHEELISTSDNGTVDQLAAHDSGTELLETYLGLEVEGNTTAHAKDSPATTATAAPTRTKAPYKYPKVDRSILAKLDRLERFFADDYGLSPPMPTPKRHGPPLITGIPEPRRAPRSSKRGNRGGGSSPGKDTPSSANANAICESPAHPRPCRFLLPLRVAEQESKARIHLSQIAQLARQLNRTLVLPNVGKSKIGACFKWPFSTYYEPSSLLLDKAVDPSDLEAFVELEAFRSWWDTREKHGRVPVNSQLISVAPTLPAHDSFREHPLYGNGDIEVHAYKVFGAWNSDLPGCVGSKFRPLGPALPVFMSANIVTTKEGGVRPIGDAVLDAFNTVLKRRLPRPAEESFLEQDVINNVEDVEVAEPDVVVVNWDLRHPVFPPSPNVQTLQYSARMHELAKRYAPKDPYLAIHWRMETVDPETLQECAHALVDVLTRLLHDDTLAENLTTIWFASDYPYPIARRTAKNKRPAVAAKSGTFRDFDIRHEEAVEVIRSAFDQNSELEGWRLTDFAEAIEDAPPADRDLLGDPGVLGILDKIVSTKANLFVSGSTRCARKRYVAPMDGVQSLKSHCISSFTRQVIESRRNDWAKNRQSHVRNVVDMFG</sequence>
<evidence type="ECO:0000256" key="2">
    <source>
        <dbReference type="SAM" id="Phobius"/>
    </source>
</evidence>
<keyword evidence="2" id="KW-1133">Transmembrane helix</keyword>
<dbReference type="AlphaFoldDB" id="A0A409YUK0"/>
<gene>
    <name evidence="3" type="ORF">CVT26_001366</name>
</gene>
<keyword evidence="2" id="KW-0472">Membrane</keyword>
<evidence type="ECO:0008006" key="5">
    <source>
        <dbReference type="Google" id="ProtNLM"/>
    </source>
</evidence>
<comment type="caution">
    <text evidence="3">The sequence shown here is derived from an EMBL/GenBank/DDBJ whole genome shotgun (WGS) entry which is preliminary data.</text>
</comment>
<name>A0A409YUK0_9AGAR</name>
<accession>A0A409YUK0</accession>
<proteinExistence type="predicted"/>